<proteinExistence type="predicted"/>
<evidence type="ECO:0000313" key="2">
    <source>
        <dbReference type="Proteomes" id="UP000610594"/>
    </source>
</evidence>
<dbReference type="EMBL" id="WHJF01000128">
    <property type="protein sequence ID" value="NHZ66333.1"/>
    <property type="molecule type" value="Genomic_DNA"/>
</dbReference>
<accession>A0ABX0N1T8</accession>
<name>A0ABX0N1T8_9BURK</name>
<gene>
    <name evidence="1" type="ORF">F1735_29265</name>
</gene>
<reference evidence="1 2" key="1">
    <citation type="submission" date="2019-10" db="EMBL/GenBank/DDBJ databases">
        <title>Taxonomy of Antarctic Massilia spp.: description of Massilia rubra sp. nov., Massilia aquatica sp. nov., Massilia mucilaginosa sp. nov., Massilia frigida sp. nov. isolated from streams, lakes and regoliths.</title>
        <authorList>
            <person name="Holochova P."/>
            <person name="Sedlacek I."/>
            <person name="Kralova S."/>
            <person name="Maslanova I."/>
            <person name="Busse H.-J."/>
            <person name="Stankova E."/>
            <person name="Vrbovska V."/>
            <person name="Kovarovic V."/>
            <person name="Bartak M."/>
            <person name="Svec P."/>
            <person name="Pantucek R."/>
        </authorList>
    </citation>
    <scope>NUCLEOTIDE SEQUENCE [LARGE SCALE GENOMIC DNA]</scope>
    <source>
        <strain evidence="1 2">CCM 8694</strain>
    </source>
</reference>
<dbReference type="Proteomes" id="UP000610594">
    <property type="component" value="Unassembled WGS sequence"/>
</dbReference>
<sequence>MTLRDNIIALIALNACAIAADTEYPERFDLAFDAPDTAQESAALEARLTVRIPDDIYGLRLPPYQR</sequence>
<organism evidence="1 2">
    <name type="scientific">Massilia genomosp. 1</name>
    <dbReference type="NCBI Taxonomy" id="2609280"/>
    <lineage>
        <taxon>Bacteria</taxon>
        <taxon>Pseudomonadati</taxon>
        <taxon>Pseudomonadota</taxon>
        <taxon>Betaproteobacteria</taxon>
        <taxon>Burkholderiales</taxon>
        <taxon>Oxalobacteraceae</taxon>
        <taxon>Telluria group</taxon>
        <taxon>Massilia</taxon>
    </lineage>
</organism>
<dbReference type="RefSeq" id="WP_167240216.1">
    <property type="nucleotide sequence ID" value="NZ_WHJF01000128.1"/>
</dbReference>
<comment type="caution">
    <text evidence="1">The sequence shown here is derived from an EMBL/GenBank/DDBJ whole genome shotgun (WGS) entry which is preliminary data.</text>
</comment>
<protein>
    <submittedName>
        <fullName evidence="1">Uncharacterized protein</fullName>
    </submittedName>
</protein>
<keyword evidence="2" id="KW-1185">Reference proteome</keyword>
<evidence type="ECO:0000313" key="1">
    <source>
        <dbReference type="EMBL" id="NHZ66333.1"/>
    </source>
</evidence>